<evidence type="ECO:0000313" key="2">
    <source>
        <dbReference type="EMBL" id="GAA3976828.1"/>
    </source>
</evidence>
<dbReference type="InterPro" id="IPR010895">
    <property type="entry name" value="CHRD"/>
</dbReference>
<dbReference type="PROSITE" id="PS50933">
    <property type="entry name" value="CHRD"/>
    <property type="match status" value="1"/>
</dbReference>
<dbReference type="PROSITE" id="PS51257">
    <property type="entry name" value="PROKAR_LIPOPROTEIN"/>
    <property type="match status" value="1"/>
</dbReference>
<dbReference type="SMART" id="SM00754">
    <property type="entry name" value="CHRD"/>
    <property type="match status" value="1"/>
</dbReference>
<evidence type="ECO:0000259" key="1">
    <source>
        <dbReference type="PROSITE" id="PS50933"/>
    </source>
</evidence>
<dbReference type="Pfam" id="PF07452">
    <property type="entry name" value="CHRD"/>
    <property type="match status" value="1"/>
</dbReference>
<dbReference type="Proteomes" id="UP001501556">
    <property type="component" value="Unassembled WGS sequence"/>
</dbReference>
<dbReference type="RefSeq" id="WP_345124322.1">
    <property type="nucleotide sequence ID" value="NZ_BAABDI010000014.1"/>
</dbReference>
<protein>
    <recommendedName>
        <fullName evidence="1">CHRD domain-containing protein</fullName>
    </recommendedName>
</protein>
<dbReference type="EMBL" id="BAABDI010000014">
    <property type="protein sequence ID" value="GAA3976828.1"/>
    <property type="molecule type" value="Genomic_DNA"/>
</dbReference>
<reference evidence="3" key="1">
    <citation type="journal article" date="2019" name="Int. J. Syst. Evol. Microbiol.">
        <title>The Global Catalogue of Microorganisms (GCM) 10K type strain sequencing project: providing services to taxonomists for standard genome sequencing and annotation.</title>
        <authorList>
            <consortium name="The Broad Institute Genomics Platform"/>
            <consortium name="The Broad Institute Genome Sequencing Center for Infectious Disease"/>
            <person name="Wu L."/>
            <person name="Ma J."/>
        </authorList>
    </citation>
    <scope>NUCLEOTIDE SEQUENCE [LARGE SCALE GENOMIC DNA]</scope>
    <source>
        <strain evidence="3">JCM 17217</strain>
    </source>
</reference>
<feature type="domain" description="CHRD" evidence="1">
    <location>
        <begin position="41"/>
        <end position="173"/>
    </location>
</feature>
<gene>
    <name evidence="2" type="ORF">GCM10022407_22700</name>
</gene>
<name>A0ABP7Q5Z2_9BACT</name>
<sequence>MKHTFLALSLLGVSVLTTGCESESVAPDLNVEAQTAAKVAPDRNYKAHLTGDQQVPVVVTQAVGQAKYRLSDDGLALEYKVNLANLGSLTVAHLHLGAVGVNGRVIADLYPGGAPQLNPTGPVLQGTITAANLVGPLSGRPLSALLAAIDAGNVYTNVHSQAYPAGEIRGQVE</sequence>
<proteinExistence type="predicted"/>
<organism evidence="2 3">
    <name type="scientific">Hymenobacter antarcticus</name>
    <dbReference type="NCBI Taxonomy" id="486270"/>
    <lineage>
        <taxon>Bacteria</taxon>
        <taxon>Pseudomonadati</taxon>
        <taxon>Bacteroidota</taxon>
        <taxon>Cytophagia</taxon>
        <taxon>Cytophagales</taxon>
        <taxon>Hymenobacteraceae</taxon>
        <taxon>Hymenobacter</taxon>
    </lineage>
</organism>
<accession>A0ABP7Q5Z2</accession>
<comment type="caution">
    <text evidence="2">The sequence shown here is derived from an EMBL/GenBank/DDBJ whole genome shotgun (WGS) entry which is preliminary data.</text>
</comment>
<evidence type="ECO:0000313" key="3">
    <source>
        <dbReference type="Proteomes" id="UP001501556"/>
    </source>
</evidence>
<keyword evidence="3" id="KW-1185">Reference proteome</keyword>